<dbReference type="AlphaFoldDB" id="A0AAW0MJ30"/>
<feature type="region of interest" description="Disordered" evidence="1">
    <location>
        <begin position="136"/>
        <end position="163"/>
    </location>
</feature>
<feature type="compositionally biased region" description="Basic and acidic residues" evidence="1">
    <location>
        <begin position="12"/>
        <end position="38"/>
    </location>
</feature>
<gene>
    <name evidence="2" type="ORF">WMY93_033049</name>
</gene>
<comment type="caution">
    <text evidence="2">The sequence shown here is derived from an EMBL/GenBank/DDBJ whole genome shotgun (WGS) entry which is preliminary data.</text>
</comment>
<protein>
    <submittedName>
        <fullName evidence="2">Uncharacterized protein</fullName>
    </submittedName>
</protein>
<proteinExistence type="predicted"/>
<reference evidence="3" key="1">
    <citation type="submission" date="2024-04" db="EMBL/GenBank/DDBJ databases">
        <title>Salinicola lusitanus LLJ914,a marine bacterium isolated from the Okinawa Trough.</title>
        <authorList>
            <person name="Li J."/>
        </authorList>
    </citation>
    <scope>NUCLEOTIDE SEQUENCE [LARGE SCALE GENOMIC DNA]</scope>
</reference>
<keyword evidence="3" id="KW-1185">Reference proteome</keyword>
<dbReference type="EMBL" id="JBBPFD010000116">
    <property type="protein sequence ID" value="KAK7880314.1"/>
    <property type="molecule type" value="Genomic_DNA"/>
</dbReference>
<accession>A0AAW0MJ30</accession>
<name>A0AAW0MJ30_9GOBI</name>
<sequence>MRNKEKGRKRGQKEFARSKENMRKTERRSVYEYAQSKEKMRKRERRSVYVYARSKEKMKKTEREGAHFTLRTHRLLSKKQNQAARKILRFLLRCRHSPMLDHRPLKQSALSDRTEPPDCLEQGSVQQCWASRVRGATRRRKRRIKGQRAEKGQETPSPAPPLPLVLSLELNTAQTHLRDRRKSSSRFSLRLLEYILNESATFWIQENKREKVEFCRCCIEDGFSERRKADQRKYI</sequence>
<evidence type="ECO:0000313" key="2">
    <source>
        <dbReference type="EMBL" id="KAK7880314.1"/>
    </source>
</evidence>
<feature type="compositionally biased region" description="Basic residues" evidence="1">
    <location>
        <begin position="1"/>
        <end position="11"/>
    </location>
</feature>
<feature type="region of interest" description="Disordered" evidence="1">
    <location>
        <begin position="1"/>
        <end position="45"/>
    </location>
</feature>
<dbReference type="Proteomes" id="UP001460270">
    <property type="component" value="Unassembled WGS sequence"/>
</dbReference>
<organism evidence="2 3">
    <name type="scientific">Mugilogobius chulae</name>
    <name type="common">yellowstripe goby</name>
    <dbReference type="NCBI Taxonomy" id="88201"/>
    <lineage>
        <taxon>Eukaryota</taxon>
        <taxon>Metazoa</taxon>
        <taxon>Chordata</taxon>
        <taxon>Craniata</taxon>
        <taxon>Vertebrata</taxon>
        <taxon>Euteleostomi</taxon>
        <taxon>Actinopterygii</taxon>
        <taxon>Neopterygii</taxon>
        <taxon>Teleostei</taxon>
        <taxon>Neoteleostei</taxon>
        <taxon>Acanthomorphata</taxon>
        <taxon>Gobiaria</taxon>
        <taxon>Gobiiformes</taxon>
        <taxon>Gobioidei</taxon>
        <taxon>Gobiidae</taxon>
        <taxon>Gobionellinae</taxon>
        <taxon>Mugilogobius</taxon>
    </lineage>
</organism>
<evidence type="ECO:0000313" key="3">
    <source>
        <dbReference type="Proteomes" id="UP001460270"/>
    </source>
</evidence>
<feature type="compositionally biased region" description="Basic residues" evidence="1">
    <location>
        <begin position="136"/>
        <end position="146"/>
    </location>
</feature>
<evidence type="ECO:0000256" key="1">
    <source>
        <dbReference type="SAM" id="MobiDB-lite"/>
    </source>
</evidence>